<name>A0A3M7P2X1_BRAPC</name>
<accession>A0A3M7P2X1</accession>
<comment type="caution">
    <text evidence="2">The sequence shown here is derived from an EMBL/GenBank/DDBJ whole genome shotgun (WGS) entry which is preliminary data.</text>
</comment>
<proteinExistence type="predicted"/>
<organism evidence="2 3">
    <name type="scientific">Brachionus plicatilis</name>
    <name type="common">Marine rotifer</name>
    <name type="synonym">Brachionus muelleri</name>
    <dbReference type="NCBI Taxonomy" id="10195"/>
    <lineage>
        <taxon>Eukaryota</taxon>
        <taxon>Metazoa</taxon>
        <taxon>Spiralia</taxon>
        <taxon>Gnathifera</taxon>
        <taxon>Rotifera</taxon>
        <taxon>Eurotatoria</taxon>
        <taxon>Monogononta</taxon>
        <taxon>Pseudotrocha</taxon>
        <taxon>Ploima</taxon>
        <taxon>Brachionidae</taxon>
        <taxon>Brachionus</taxon>
    </lineage>
</organism>
<reference evidence="2 3" key="1">
    <citation type="journal article" date="2018" name="Sci. Rep.">
        <title>Genomic signatures of local adaptation to the degree of environmental predictability in rotifers.</title>
        <authorList>
            <person name="Franch-Gras L."/>
            <person name="Hahn C."/>
            <person name="Garcia-Roger E.M."/>
            <person name="Carmona M.J."/>
            <person name="Serra M."/>
            <person name="Gomez A."/>
        </authorList>
    </citation>
    <scope>NUCLEOTIDE SEQUENCE [LARGE SCALE GENOMIC DNA]</scope>
    <source>
        <strain evidence="2">HYR1</strain>
    </source>
</reference>
<keyword evidence="3" id="KW-1185">Reference proteome</keyword>
<dbReference type="AlphaFoldDB" id="A0A3M7P2X1"/>
<dbReference type="OrthoDB" id="10673617at2759"/>
<feature type="region of interest" description="Disordered" evidence="1">
    <location>
        <begin position="1"/>
        <end position="42"/>
    </location>
</feature>
<sequence>MGLSNTFQDSNNQSKRSNSSLAKHNKPSSDSRRAVTKPSKTAMFKSYQNLNNSEASKPTKNECLNTIYENVTERQRHTACRLAHRSQMRKFNSSKNNYIYVNLAGRNKYRSSAVASTTSATSSRTGSCYWQGPPAHFMLPTHAIHCRSSQSIERCPRACKVLNFFFQEKIKLFSYFDLISAEIKFDLIILSLKN</sequence>
<evidence type="ECO:0000313" key="3">
    <source>
        <dbReference type="Proteomes" id="UP000276133"/>
    </source>
</evidence>
<feature type="compositionally biased region" description="Polar residues" evidence="1">
    <location>
        <begin position="1"/>
        <end position="22"/>
    </location>
</feature>
<protein>
    <submittedName>
        <fullName evidence="2">Uncharacterized protein</fullName>
    </submittedName>
</protein>
<evidence type="ECO:0000313" key="2">
    <source>
        <dbReference type="EMBL" id="RMZ93289.1"/>
    </source>
</evidence>
<gene>
    <name evidence="2" type="ORF">BpHYR1_023247</name>
</gene>
<evidence type="ECO:0000256" key="1">
    <source>
        <dbReference type="SAM" id="MobiDB-lite"/>
    </source>
</evidence>
<dbReference type="Proteomes" id="UP000276133">
    <property type="component" value="Unassembled WGS sequence"/>
</dbReference>
<dbReference type="EMBL" id="REGN01013922">
    <property type="protein sequence ID" value="RMZ93289.1"/>
    <property type="molecule type" value="Genomic_DNA"/>
</dbReference>